<dbReference type="RefSeq" id="WP_046998646.1">
    <property type="nucleotide sequence ID" value="NZ_JAIW01000060.1"/>
</dbReference>
<dbReference type="EMBL" id="JAIW01000060">
    <property type="protein sequence ID" value="KLE08451.1"/>
    <property type="molecule type" value="Genomic_DNA"/>
</dbReference>
<evidence type="ECO:0000313" key="4">
    <source>
        <dbReference type="EMBL" id="KLE08451.1"/>
    </source>
</evidence>
<dbReference type="InterPro" id="IPR032508">
    <property type="entry name" value="FecR_C"/>
</dbReference>
<evidence type="ECO:0000259" key="2">
    <source>
        <dbReference type="Pfam" id="PF04773"/>
    </source>
</evidence>
<evidence type="ECO:0000313" key="5">
    <source>
        <dbReference type="Proteomes" id="UP000035154"/>
    </source>
</evidence>
<feature type="domain" description="Protein FecR C-terminal" evidence="3">
    <location>
        <begin position="210"/>
        <end position="278"/>
    </location>
</feature>
<keyword evidence="1" id="KW-0472">Membrane</keyword>
<organism evidence="4 5">
    <name type="scientific">Aliarcobacter butzleri L355</name>
    <dbReference type="NCBI Taxonomy" id="1447263"/>
    <lineage>
        <taxon>Bacteria</taxon>
        <taxon>Pseudomonadati</taxon>
        <taxon>Campylobacterota</taxon>
        <taxon>Epsilonproteobacteria</taxon>
        <taxon>Campylobacterales</taxon>
        <taxon>Arcobacteraceae</taxon>
        <taxon>Aliarcobacter</taxon>
    </lineage>
</organism>
<feature type="domain" description="FecR protein" evidence="2">
    <location>
        <begin position="81"/>
        <end position="165"/>
    </location>
</feature>
<feature type="transmembrane region" description="Helical" evidence="1">
    <location>
        <begin position="43"/>
        <end position="65"/>
    </location>
</feature>
<sequence length="279" mass="32223">MSNQDIQDEELITQIKALPKDFLEELKNEVRLNREKENRKRRFLRRIVPLVAACILSVVSVSLFLDFPTYSKEYLASNKIQNNILLPDNSKIYLDANTTINVKYYKNKRVINLSNGKAIFEVTSNETQPFIVNTKRINVKVLGTKFEVVNLEDKLQVNVLEGKVQVSKAQNDKELAIVTKGQSLQLDKNANLISQNSVNIEKMLQWKDGKYSFQQTSLNEVLNEFSKHLDINIVFEKEKAKLYPISGNFEVKHFDNFLKVLPMIHPVKVENKDNIIVIK</sequence>
<evidence type="ECO:0000259" key="3">
    <source>
        <dbReference type="Pfam" id="PF16344"/>
    </source>
</evidence>
<dbReference type="PANTHER" id="PTHR30273:SF2">
    <property type="entry name" value="PROTEIN FECR"/>
    <property type="match status" value="1"/>
</dbReference>
<dbReference type="Pfam" id="PF16344">
    <property type="entry name" value="FecR_C"/>
    <property type="match status" value="1"/>
</dbReference>
<dbReference type="AlphaFoldDB" id="A0A0G9KPP5"/>
<proteinExistence type="predicted"/>
<accession>A0A0G9KPP5</accession>
<dbReference type="PATRIC" id="fig|1447263.3.peg.1783"/>
<evidence type="ECO:0000256" key="1">
    <source>
        <dbReference type="SAM" id="Phobius"/>
    </source>
</evidence>
<dbReference type="Pfam" id="PF04773">
    <property type="entry name" value="FecR"/>
    <property type="match status" value="1"/>
</dbReference>
<dbReference type="PANTHER" id="PTHR30273">
    <property type="entry name" value="PERIPLASMIC SIGNAL SENSOR AND SIGMA FACTOR ACTIVATOR FECR-RELATED"/>
    <property type="match status" value="1"/>
</dbReference>
<keyword evidence="1" id="KW-0812">Transmembrane</keyword>
<dbReference type="Proteomes" id="UP000035154">
    <property type="component" value="Unassembled WGS sequence"/>
</dbReference>
<dbReference type="Gene3D" id="2.60.120.1440">
    <property type="match status" value="1"/>
</dbReference>
<dbReference type="InterPro" id="IPR012373">
    <property type="entry name" value="Ferrdict_sens_TM"/>
</dbReference>
<dbReference type="GO" id="GO:0016989">
    <property type="term" value="F:sigma factor antagonist activity"/>
    <property type="evidence" value="ECO:0007669"/>
    <property type="project" value="TreeGrafter"/>
</dbReference>
<dbReference type="InterPro" id="IPR006860">
    <property type="entry name" value="FecR"/>
</dbReference>
<keyword evidence="1" id="KW-1133">Transmembrane helix</keyword>
<dbReference type="Gene3D" id="3.55.50.30">
    <property type="match status" value="1"/>
</dbReference>
<protein>
    <submittedName>
        <fullName evidence="4">Siderophore-interacting protein</fullName>
    </submittedName>
</protein>
<gene>
    <name evidence="4" type="ORF">AF80_09145</name>
</gene>
<comment type="caution">
    <text evidence="4">The sequence shown here is derived from an EMBL/GenBank/DDBJ whole genome shotgun (WGS) entry which is preliminary data.</text>
</comment>
<dbReference type="PIRSF" id="PIRSF018266">
    <property type="entry name" value="FecR"/>
    <property type="match status" value="1"/>
</dbReference>
<reference evidence="4 5" key="1">
    <citation type="submission" date="2014-01" db="EMBL/GenBank/DDBJ databases">
        <title>Development of a Comparative Genomic Fingerprinting Assay for High Resolution Genotyping of Arcobacter butzleri.</title>
        <authorList>
            <person name="Webb A.L."/>
            <person name="Inglis G.D."/>
            <person name="Kruczkiewicz P."/>
            <person name="Selinger L.B."/>
            <person name="Taboada E.N."/>
        </authorList>
    </citation>
    <scope>NUCLEOTIDE SEQUENCE [LARGE SCALE GENOMIC DNA]</scope>
    <source>
        <strain evidence="4 5">L355</strain>
    </source>
</reference>
<name>A0A0G9KPP5_9BACT</name>